<name>A0A8J4GBR4_9CHLO</name>
<accession>A0A8J4GBR4</accession>
<organism evidence="2 3">
    <name type="scientific">Volvox reticuliferus</name>
    <dbReference type="NCBI Taxonomy" id="1737510"/>
    <lineage>
        <taxon>Eukaryota</taxon>
        <taxon>Viridiplantae</taxon>
        <taxon>Chlorophyta</taxon>
        <taxon>core chlorophytes</taxon>
        <taxon>Chlorophyceae</taxon>
        <taxon>CS clade</taxon>
        <taxon>Chlamydomonadales</taxon>
        <taxon>Volvocaceae</taxon>
        <taxon>Volvox</taxon>
    </lineage>
</organism>
<evidence type="ECO:0000256" key="1">
    <source>
        <dbReference type="SAM" id="MobiDB-lite"/>
    </source>
</evidence>
<protein>
    <submittedName>
        <fullName evidence="2">Uncharacterized protein</fullName>
    </submittedName>
</protein>
<evidence type="ECO:0000313" key="3">
    <source>
        <dbReference type="Proteomes" id="UP000722791"/>
    </source>
</evidence>
<dbReference type="AlphaFoldDB" id="A0A8J4GBR4"/>
<reference evidence="2" key="1">
    <citation type="journal article" date="2021" name="Proc. Natl. Acad. Sci. U.S.A.">
        <title>Three genomes in the algal genus Volvox reveal the fate of a haploid sex-determining region after a transition to homothallism.</title>
        <authorList>
            <person name="Yamamoto K."/>
            <person name="Hamaji T."/>
            <person name="Kawai-Toyooka H."/>
            <person name="Matsuzaki R."/>
            <person name="Takahashi F."/>
            <person name="Nishimura Y."/>
            <person name="Kawachi M."/>
            <person name="Noguchi H."/>
            <person name="Minakuchi Y."/>
            <person name="Umen J.G."/>
            <person name="Toyoda A."/>
            <person name="Nozaki H."/>
        </authorList>
    </citation>
    <scope>NUCLEOTIDE SEQUENCE</scope>
    <source>
        <strain evidence="2">NIES-3785</strain>
    </source>
</reference>
<gene>
    <name evidence="2" type="ORF">Vretimale_8585</name>
</gene>
<comment type="caution">
    <text evidence="2">The sequence shown here is derived from an EMBL/GenBank/DDBJ whole genome shotgun (WGS) entry which is preliminary data.</text>
</comment>
<dbReference type="EMBL" id="BNCQ01000015">
    <property type="protein sequence ID" value="GIM03926.1"/>
    <property type="molecule type" value="Genomic_DNA"/>
</dbReference>
<evidence type="ECO:0000313" key="2">
    <source>
        <dbReference type="EMBL" id="GIM03926.1"/>
    </source>
</evidence>
<feature type="region of interest" description="Disordered" evidence="1">
    <location>
        <begin position="1"/>
        <end position="23"/>
    </location>
</feature>
<proteinExistence type="predicted"/>
<dbReference type="Proteomes" id="UP000722791">
    <property type="component" value="Unassembled WGS sequence"/>
</dbReference>
<sequence length="116" mass="12367">MGQQSQPISNVAAVQVPEGKPGDEHIWSRVVQPWRPRLGLRVMHSSAPWAVTGSSPSWVIRRMALPGGPRGGLSKTGPTRVGTPLRVAVTEAPGTRQLLDTLNCVGVNVGRMNAVE</sequence>